<evidence type="ECO:0000256" key="1">
    <source>
        <dbReference type="SAM" id="MobiDB-lite"/>
    </source>
</evidence>
<dbReference type="RefSeq" id="WP_003178812.1">
    <property type="nucleotide sequence ID" value="NZ_BEXU01000019.1"/>
</dbReference>
<evidence type="ECO:0000313" key="2">
    <source>
        <dbReference type="EMBL" id="QPR75123.1"/>
    </source>
</evidence>
<dbReference type="Proteomes" id="UP000435910">
    <property type="component" value="Unassembled WGS sequence"/>
</dbReference>
<feature type="region of interest" description="Disordered" evidence="1">
    <location>
        <begin position="24"/>
        <end position="52"/>
    </location>
</feature>
<gene>
    <name evidence="3" type="ORF">CHCC16736_1826</name>
    <name evidence="2" type="ORF">I6G80_01275</name>
</gene>
<evidence type="ECO:0000313" key="3">
    <source>
        <dbReference type="EMBL" id="TWL30792.1"/>
    </source>
</evidence>
<dbReference type="AlphaFoldDB" id="A0A8B5YF02"/>
<dbReference type="EMBL" id="NILC01000014">
    <property type="protein sequence ID" value="TWL30792.1"/>
    <property type="molecule type" value="Genomic_DNA"/>
</dbReference>
<reference evidence="3 4" key="1">
    <citation type="submission" date="2019-06" db="EMBL/GenBank/DDBJ databases">
        <title>Genome sequence analysis of &gt;100 Bacillus licheniformis strains suggests intrinsic resistance to this species.</title>
        <authorList>
            <person name="Wels M."/>
            <person name="Siezen R.J."/>
            <person name="Johansen E."/>
            <person name="Stuer-Lauridsen B."/>
            <person name="Bjerre K."/>
            <person name="Nielsen B.K.K."/>
        </authorList>
    </citation>
    <scope>NUCLEOTIDE SEQUENCE [LARGE SCALE GENOMIC DNA]</scope>
    <source>
        <strain evidence="3 4">BAC-16736</strain>
    </source>
</reference>
<evidence type="ECO:0000313" key="4">
    <source>
        <dbReference type="Proteomes" id="UP000435910"/>
    </source>
</evidence>
<reference evidence="2 5" key="2">
    <citation type="submission" date="2020-12" db="EMBL/GenBank/DDBJ databases">
        <title>FDA dAtabase for Regulatory Grade micrObial Sequences (FDA-ARGOS): Supporting development and validation of Infectious Disease Dx tests.</title>
        <authorList>
            <person name="Nelson B."/>
            <person name="Plummer A."/>
            <person name="Tallon L."/>
            <person name="Sadzewicz L."/>
            <person name="Zhao X."/>
            <person name="Boylan J."/>
            <person name="Ott S."/>
            <person name="Bowen H."/>
            <person name="Vavikolanu K."/>
            <person name="Mehta A."/>
            <person name="Aluvathingal J."/>
            <person name="Nadendla S."/>
            <person name="Myers T."/>
            <person name="Yan Y."/>
            <person name="Sichtig H."/>
        </authorList>
    </citation>
    <scope>NUCLEOTIDE SEQUENCE [LARGE SCALE GENOMIC DNA]</scope>
    <source>
        <strain evidence="2 5">FDAARGOS_923</strain>
    </source>
</reference>
<protein>
    <submittedName>
        <fullName evidence="3">Uncharacterized protein</fullName>
    </submittedName>
</protein>
<dbReference type="EMBL" id="CP065647">
    <property type="protein sequence ID" value="QPR75123.1"/>
    <property type="molecule type" value="Genomic_DNA"/>
</dbReference>
<sequence length="67" mass="8183">MKYKTEKELIELLRKLLKALQNGKNRRYSSSDYGRKSYKKYSSSDYKRKGYGHRHYKRKHKKFFGSS</sequence>
<accession>A0A8B5YF02</accession>
<evidence type="ECO:0000313" key="5">
    <source>
        <dbReference type="Proteomes" id="UP000595038"/>
    </source>
</evidence>
<dbReference type="Proteomes" id="UP000595038">
    <property type="component" value="Chromosome"/>
</dbReference>
<proteinExistence type="predicted"/>
<organism evidence="3 4">
    <name type="scientific">Bacillus licheniformis</name>
    <dbReference type="NCBI Taxonomy" id="1402"/>
    <lineage>
        <taxon>Bacteria</taxon>
        <taxon>Bacillati</taxon>
        <taxon>Bacillota</taxon>
        <taxon>Bacilli</taxon>
        <taxon>Bacillales</taxon>
        <taxon>Bacillaceae</taxon>
        <taxon>Bacillus</taxon>
    </lineage>
</organism>
<name>A0A8B5YF02_BACLI</name>